<evidence type="ECO:0000313" key="2">
    <source>
        <dbReference type="EMBL" id="KAF3952545.1"/>
    </source>
</evidence>
<keyword evidence="3" id="KW-1185">Reference proteome</keyword>
<evidence type="ECO:0000256" key="1">
    <source>
        <dbReference type="SAM" id="MobiDB-lite"/>
    </source>
</evidence>
<comment type="caution">
    <text evidence="2">The sequence shown here is derived from an EMBL/GenBank/DDBJ whole genome shotgun (WGS) entry which is preliminary data.</text>
</comment>
<feature type="compositionally biased region" description="Basic and acidic residues" evidence="1">
    <location>
        <begin position="341"/>
        <end position="352"/>
    </location>
</feature>
<evidence type="ECO:0000313" key="3">
    <source>
        <dbReference type="Proteomes" id="UP000737018"/>
    </source>
</evidence>
<sequence>MIGGARRGWVMVPASSNRSGWCLFTKELDRFLSGSNTVWVEGRTSDEVVGGGPTDGGGHNGKKSFKIGNQWKLRNFEISRAISRHNMLKGDTVVTISSINGRPMRKFTFELTSANLALRVSKLDGGKRVVTWMNPNTPHKSIKSGPVMLKIVSGHDKAHLADPRGKAQGEVSYPLGLGASLLCNQSESVVGESSKPQMELTVISVMPEASTAGISPISSPNQASELLASNPTRVLGDPKTGKVSASRSSSAAVVLDSVKAVSSMGTVFNAKVTHGLDNRDSGFTGDMVVSSATAAIEASILKVVSLILGRYPWVVQNRFSPLSDLGNGVEDEFVEGEDHEEEQKSNHHDDTTLQRSVDSVGGFQECLKVIDDGVPKRPVNSGSRGLK</sequence>
<dbReference type="Proteomes" id="UP000737018">
    <property type="component" value="Unassembled WGS sequence"/>
</dbReference>
<dbReference type="OrthoDB" id="10451237at2759"/>
<dbReference type="EMBL" id="JRKL02004463">
    <property type="protein sequence ID" value="KAF3952545.1"/>
    <property type="molecule type" value="Genomic_DNA"/>
</dbReference>
<proteinExistence type="predicted"/>
<reference evidence="2" key="1">
    <citation type="submission" date="2020-03" db="EMBL/GenBank/DDBJ databases">
        <title>Castanea mollissima Vanexum genome sequencing.</title>
        <authorList>
            <person name="Staton M."/>
        </authorList>
    </citation>
    <scope>NUCLEOTIDE SEQUENCE</scope>
    <source>
        <tissue evidence="2">Leaf</tissue>
    </source>
</reference>
<feature type="compositionally biased region" description="Gly residues" evidence="1">
    <location>
        <begin position="49"/>
        <end position="59"/>
    </location>
</feature>
<protein>
    <submittedName>
        <fullName evidence="2">Uncharacterized protein</fullName>
    </submittedName>
</protein>
<feature type="region of interest" description="Disordered" evidence="1">
    <location>
        <begin position="45"/>
        <end position="64"/>
    </location>
</feature>
<accession>A0A8J4QEU7</accession>
<name>A0A8J4QEU7_9ROSI</name>
<feature type="region of interest" description="Disordered" evidence="1">
    <location>
        <begin position="334"/>
        <end position="356"/>
    </location>
</feature>
<dbReference type="AlphaFoldDB" id="A0A8J4QEU7"/>
<gene>
    <name evidence="2" type="ORF">CMV_021915</name>
</gene>
<organism evidence="2 3">
    <name type="scientific">Castanea mollissima</name>
    <name type="common">Chinese chestnut</name>
    <dbReference type="NCBI Taxonomy" id="60419"/>
    <lineage>
        <taxon>Eukaryota</taxon>
        <taxon>Viridiplantae</taxon>
        <taxon>Streptophyta</taxon>
        <taxon>Embryophyta</taxon>
        <taxon>Tracheophyta</taxon>
        <taxon>Spermatophyta</taxon>
        <taxon>Magnoliopsida</taxon>
        <taxon>eudicotyledons</taxon>
        <taxon>Gunneridae</taxon>
        <taxon>Pentapetalae</taxon>
        <taxon>rosids</taxon>
        <taxon>fabids</taxon>
        <taxon>Fagales</taxon>
        <taxon>Fagaceae</taxon>
        <taxon>Castanea</taxon>
    </lineage>
</organism>